<evidence type="ECO:0000313" key="9">
    <source>
        <dbReference type="EMBL" id="QDX92307.1"/>
    </source>
</evidence>
<comment type="caution">
    <text evidence="8">Lacks conserved residue(s) required for the propagation of feature annotation.</text>
</comment>
<dbReference type="GO" id="GO:0005737">
    <property type="term" value="C:cytoplasm"/>
    <property type="evidence" value="ECO:0007669"/>
    <property type="project" value="UniProtKB-SubCell"/>
</dbReference>
<evidence type="ECO:0000256" key="3">
    <source>
        <dbReference type="ARBA" id="ARBA00022723"/>
    </source>
</evidence>
<dbReference type="EC" id="2.7.7.77" evidence="8"/>
<comment type="catalytic activity">
    <reaction evidence="8">
        <text>Mo-molybdopterin + GTP + H(+) = Mo-molybdopterin guanine dinucleotide + diphosphate</text>
        <dbReference type="Rhea" id="RHEA:34243"/>
        <dbReference type="ChEBI" id="CHEBI:15378"/>
        <dbReference type="ChEBI" id="CHEBI:33019"/>
        <dbReference type="ChEBI" id="CHEBI:37565"/>
        <dbReference type="ChEBI" id="CHEBI:71302"/>
        <dbReference type="ChEBI" id="CHEBI:71310"/>
        <dbReference type="EC" id="2.7.7.77"/>
    </reaction>
</comment>
<keyword evidence="1 8" id="KW-0963">Cytoplasm</keyword>
<gene>
    <name evidence="8" type="primary">mobA</name>
    <name evidence="9" type="ORF">EEL30_08020</name>
</gene>
<dbReference type="PANTHER" id="PTHR19136">
    <property type="entry name" value="MOLYBDENUM COFACTOR GUANYLYLTRANSFERASE"/>
    <property type="match status" value="1"/>
</dbReference>
<evidence type="ECO:0000313" key="10">
    <source>
        <dbReference type="Proteomes" id="UP000319432"/>
    </source>
</evidence>
<keyword evidence="2 8" id="KW-0808">Transferase</keyword>
<comment type="function">
    <text evidence="8">Transfers a GMP moiety from GTP to Mo-molybdopterin (Mo-MPT) cofactor (Moco or molybdenum cofactor) to form Mo-molybdopterin guanine dinucleotide (Mo-MGD) cofactor.</text>
</comment>
<keyword evidence="5 8" id="KW-0460">Magnesium</keyword>
<dbReference type="PANTHER" id="PTHR19136:SF81">
    <property type="entry name" value="MOLYBDENUM COFACTOR GUANYLYLTRANSFERASE"/>
    <property type="match status" value="1"/>
</dbReference>
<evidence type="ECO:0000256" key="2">
    <source>
        <dbReference type="ARBA" id="ARBA00022679"/>
    </source>
</evidence>
<dbReference type="GO" id="GO:0006777">
    <property type="term" value="P:Mo-molybdopterin cofactor biosynthetic process"/>
    <property type="evidence" value="ECO:0007669"/>
    <property type="project" value="UniProtKB-KW"/>
</dbReference>
<keyword evidence="10" id="KW-1185">Reference proteome</keyword>
<feature type="binding site" evidence="8">
    <location>
        <position position="101"/>
    </location>
    <ligand>
        <name>GTP</name>
        <dbReference type="ChEBI" id="CHEBI:37565"/>
    </ligand>
</feature>
<name>A0A502HB01_BRELA</name>
<dbReference type="Pfam" id="PF12804">
    <property type="entry name" value="NTP_transf_3"/>
    <property type="match status" value="1"/>
</dbReference>
<reference evidence="9 10" key="1">
    <citation type="submission" date="2018-11" db="EMBL/GenBank/DDBJ databases">
        <title>Phylogenetic determinants of toxin gene distribution in genomes of Brevibacillus laterosporus.</title>
        <authorList>
            <person name="Glare T.R."/>
            <person name="Durrant A."/>
            <person name="Berry C."/>
            <person name="Palma L."/>
            <person name="Ormskirk M."/>
            <person name="Cox M.O."/>
        </authorList>
    </citation>
    <scope>NUCLEOTIDE SEQUENCE [LARGE SCALE GENOMIC DNA]</scope>
    <source>
        <strain evidence="9 10">1821L</strain>
    </source>
</reference>
<accession>A0A502HB01</accession>
<evidence type="ECO:0000256" key="4">
    <source>
        <dbReference type="ARBA" id="ARBA00022741"/>
    </source>
</evidence>
<organism evidence="9 10">
    <name type="scientific">Brevibacillus laterosporus</name>
    <name type="common">Bacillus laterosporus</name>
    <dbReference type="NCBI Taxonomy" id="1465"/>
    <lineage>
        <taxon>Bacteria</taxon>
        <taxon>Bacillati</taxon>
        <taxon>Bacillota</taxon>
        <taxon>Bacilli</taxon>
        <taxon>Bacillales</taxon>
        <taxon>Paenibacillaceae</taxon>
        <taxon>Brevibacillus</taxon>
    </lineage>
</organism>
<keyword evidence="9" id="KW-0548">Nucleotidyltransferase</keyword>
<evidence type="ECO:0000256" key="8">
    <source>
        <dbReference type="HAMAP-Rule" id="MF_00316"/>
    </source>
</evidence>
<comment type="subcellular location">
    <subcellularLocation>
        <location evidence="8">Cytoplasm</location>
    </subcellularLocation>
</comment>
<dbReference type="HAMAP" id="MF_00316">
    <property type="entry name" value="MobA"/>
    <property type="match status" value="1"/>
</dbReference>
<sequence>MVNSLCIVILAGGQSSRMGKPKELLKWQGKPLLMHMLDQIIPLHYPCVIVSNEPERLPQINELGTKVFITRDIVASHGPISGIYSGMSIRQEEWYLVVSCDLPFLRTVHLQHLLENLNDRLDENRRMNAVVPKTGGRLQPLLALYHKQTKEIWKDALDRGDYRVMKVLERMTVKEVTDESWDDMTAFNMNTPADYEEAIKEWNSKNLLGGEK</sequence>
<evidence type="ECO:0000256" key="7">
    <source>
        <dbReference type="ARBA" id="ARBA00023150"/>
    </source>
</evidence>
<dbReference type="GO" id="GO:0005525">
    <property type="term" value="F:GTP binding"/>
    <property type="evidence" value="ECO:0007669"/>
    <property type="project" value="UniProtKB-UniRule"/>
</dbReference>
<dbReference type="InterPro" id="IPR013482">
    <property type="entry name" value="Molybde_CF_guanTrfase"/>
</dbReference>
<dbReference type="EMBL" id="CP033464">
    <property type="protein sequence ID" value="QDX92307.1"/>
    <property type="molecule type" value="Genomic_DNA"/>
</dbReference>
<dbReference type="InterPro" id="IPR025877">
    <property type="entry name" value="MobA-like_NTP_Trfase"/>
</dbReference>
<dbReference type="Gene3D" id="3.90.550.10">
    <property type="entry name" value="Spore Coat Polysaccharide Biosynthesis Protein SpsA, Chain A"/>
    <property type="match status" value="1"/>
</dbReference>
<feature type="binding site" evidence="8">
    <location>
        <position position="22"/>
    </location>
    <ligand>
        <name>GTP</name>
        <dbReference type="ChEBI" id="CHEBI:37565"/>
    </ligand>
</feature>
<keyword evidence="3 8" id="KW-0479">Metal-binding</keyword>
<dbReference type="GO" id="GO:0061603">
    <property type="term" value="F:molybdenum cofactor guanylyltransferase activity"/>
    <property type="evidence" value="ECO:0007669"/>
    <property type="project" value="UniProtKB-EC"/>
</dbReference>
<proteinExistence type="inferred from homology"/>
<keyword evidence="6 8" id="KW-0342">GTP-binding</keyword>
<dbReference type="GO" id="GO:0046872">
    <property type="term" value="F:metal ion binding"/>
    <property type="evidence" value="ECO:0007669"/>
    <property type="project" value="UniProtKB-KW"/>
</dbReference>
<feature type="binding site" evidence="8">
    <location>
        <begin position="10"/>
        <end position="12"/>
    </location>
    <ligand>
        <name>GTP</name>
        <dbReference type="ChEBI" id="CHEBI:37565"/>
    </ligand>
</feature>
<dbReference type="SUPFAM" id="SSF53448">
    <property type="entry name" value="Nucleotide-diphospho-sugar transferases"/>
    <property type="match status" value="1"/>
</dbReference>
<dbReference type="InterPro" id="IPR029044">
    <property type="entry name" value="Nucleotide-diphossugar_trans"/>
</dbReference>
<dbReference type="Proteomes" id="UP000319432">
    <property type="component" value="Chromosome"/>
</dbReference>
<keyword evidence="4 8" id="KW-0547">Nucleotide-binding</keyword>
<dbReference type="CDD" id="cd02503">
    <property type="entry name" value="MobA"/>
    <property type="match status" value="1"/>
</dbReference>
<feature type="binding site" evidence="8">
    <location>
        <position position="101"/>
    </location>
    <ligand>
        <name>Mg(2+)</name>
        <dbReference type="ChEBI" id="CHEBI:18420"/>
    </ligand>
</feature>
<protein>
    <recommendedName>
        <fullName evidence="8">Probable molybdenum cofactor guanylyltransferase</fullName>
        <shortName evidence="8">MoCo guanylyltransferase</shortName>
        <ecNumber evidence="8">2.7.7.77</ecNumber>
    </recommendedName>
    <alternativeName>
        <fullName evidence="8">GTP:molybdopterin guanylyltransferase</fullName>
    </alternativeName>
    <alternativeName>
        <fullName evidence="8">Mo-MPT guanylyltransferase</fullName>
    </alternativeName>
    <alternativeName>
        <fullName evidence="8">Molybdopterin guanylyltransferase</fullName>
    </alternativeName>
    <alternativeName>
        <fullName evidence="8">Molybdopterin-guanine dinucleotide synthase</fullName>
        <shortName evidence="8">MGD synthase</shortName>
    </alternativeName>
</protein>
<evidence type="ECO:0000256" key="5">
    <source>
        <dbReference type="ARBA" id="ARBA00022842"/>
    </source>
</evidence>
<evidence type="ECO:0000256" key="6">
    <source>
        <dbReference type="ARBA" id="ARBA00023134"/>
    </source>
</evidence>
<comment type="domain">
    <text evidence="8">The N-terminal domain determines nucleotide recognition and specific binding, while the C-terminal domain determines the specific binding to the target protein.</text>
</comment>
<dbReference type="OrthoDB" id="9788394at2"/>
<dbReference type="AlphaFoldDB" id="A0A502HB01"/>
<keyword evidence="7 8" id="KW-0501">Molybdenum cofactor biosynthesis</keyword>
<comment type="similarity">
    <text evidence="8">Belongs to the MobA family.</text>
</comment>
<comment type="cofactor">
    <cofactor evidence="8">
        <name>Mg(2+)</name>
        <dbReference type="ChEBI" id="CHEBI:18420"/>
    </cofactor>
</comment>
<evidence type="ECO:0000256" key="1">
    <source>
        <dbReference type="ARBA" id="ARBA00022490"/>
    </source>
</evidence>